<comment type="caution">
    <text evidence="7">The sequence shown here is derived from an EMBL/GenBank/DDBJ whole genome shotgun (WGS) entry which is preliminary data.</text>
</comment>
<keyword evidence="3" id="KW-0560">Oxidoreductase</keyword>
<name>A0A1F7SIP3_9BACT</name>
<keyword evidence="5" id="KW-0411">Iron-sulfur</keyword>
<dbReference type="PANTHER" id="PTHR43255:SF1">
    <property type="entry name" value="IRON-SULFUR-BINDING OXIDOREDUCTASE FADF-RELATED"/>
    <property type="match status" value="1"/>
</dbReference>
<dbReference type="AlphaFoldDB" id="A0A1F7SIP3"/>
<sequence length="186" mass="21255">MKINPDSVFRKEIEKESVQNVNLCYQCTKCTAGCPMAEEMDYSPTQIVHAIRLGLKDKVINSKTIWVCASCETCTTRCPQGVDIAKLMDSVRHLAIKEGIVVPDEVKEIPLFYRIALKNIRRFGRMYEVGMITSLKLATGEYFKDLRLGYRMGLKGKFKILPERTRSAKEVKKIFEKALEIEGKKL</sequence>
<evidence type="ECO:0000256" key="4">
    <source>
        <dbReference type="ARBA" id="ARBA00023004"/>
    </source>
</evidence>
<dbReference type="STRING" id="1817883.A3G31_05000"/>
<dbReference type="PANTHER" id="PTHR43255">
    <property type="entry name" value="IRON-SULFUR-BINDING OXIDOREDUCTASE FADF-RELATED-RELATED"/>
    <property type="match status" value="1"/>
</dbReference>
<feature type="domain" description="4Fe-4S ferredoxin-type" evidence="6">
    <location>
        <begin position="14"/>
        <end position="45"/>
    </location>
</feature>
<evidence type="ECO:0000256" key="1">
    <source>
        <dbReference type="ARBA" id="ARBA00022485"/>
    </source>
</evidence>
<dbReference type="GO" id="GO:0051539">
    <property type="term" value="F:4 iron, 4 sulfur cluster binding"/>
    <property type="evidence" value="ECO:0007669"/>
    <property type="project" value="UniProtKB-KW"/>
</dbReference>
<dbReference type="PROSITE" id="PS00198">
    <property type="entry name" value="4FE4S_FER_1"/>
    <property type="match status" value="1"/>
</dbReference>
<organism evidence="7 8">
    <name type="scientific">Candidatus Schekmanbacteria bacterium RIFCSPLOWO2_12_FULL_38_15</name>
    <dbReference type="NCBI Taxonomy" id="1817883"/>
    <lineage>
        <taxon>Bacteria</taxon>
        <taxon>Candidatus Schekmaniibacteriota</taxon>
    </lineage>
</organism>
<dbReference type="EMBL" id="MGDI01000023">
    <property type="protein sequence ID" value="OGL53641.1"/>
    <property type="molecule type" value="Genomic_DNA"/>
</dbReference>
<evidence type="ECO:0000256" key="2">
    <source>
        <dbReference type="ARBA" id="ARBA00022723"/>
    </source>
</evidence>
<gene>
    <name evidence="7" type="ORF">A3G31_05000</name>
</gene>
<dbReference type="Pfam" id="PF13534">
    <property type="entry name" value="Fer4_17"/>
    <property type="match status" value="1"/>
</dbReference>
<keyword evidence="4" id="KW-0408">Iron</keyword>
<evidence type="ECO:0000256" key="5">
    <source>
        <dbReference type="ARBA" id="ARBA00023014"/>
    </source>
</evidence>
<reference evidence="7 8" key="1">
    <citation type="journal article" date="2016" name="Nat. Commun.">
        <title>Thousands of microbial genomes shed light on interconnected biogeochemical processes in an aquifer system.</title>
        <authorList>
            <person name="Anantharaman K."/>
            <person name="Brown C.T."/>
            <person name="Hug L.A."/>
            <person name="Sharon I."/>
            <person name="Castelle C.J."/>
            <person name="Probst A.J."/>
            <person name="Thomas B.C."/>
            <person name="Singh A."/>
            <person name="Wilkins M.J."/>
            <person name="Karaoz U."/>
            <person name="Brodie E.L."/>
            <person name="Williams K.H."/>
            <person name="Hubbard S.S."/>
            <person name="Banfield J.F."/>
        </authorList>
    </citation>
    <scope>NUCLEOTIDE SEQUENCE [LARGE SCALE GENOMIC DNA]</scope>
</reference>
<evidence type="ECO:0000313" key="7">
    <source>
        <dbReference type="EMBL" id="OGL53641.1"/>
    </source>
</evidence>
<keyword evidence="1" id="KW-0004">4Fe-4S</keyword>
<dbReference type="GO" id="GO:0016491">
    <property type="term" value="F:oxidoreductase activity"/>
    <property type="evidence" value="ECO:0007669"/>
    <property type="project" value="UniProtKB-KW"/>
</dbReference>
<dbReference type="GO" id="GO:0005886">
    <property type="term" value="C:plasma membrane"/>
    <property type="evidence" value="ECO:0007669"/>
    <property type="project" value="TreeGrafter"/>
</dbReference>
<dbReference type="PROSITE" id="PS51379">
    <property type="entry name" value="4FE4S_FER_2"/>
    <property type="match status" value="1"/>
</dbReference>
<evidence type="ECO:0000256" key="3">
    <source>
        <dbReference type="ARBA" id="ARBA00023002"/>
    </source>
</evidence>
<dbReference type="GO" id="GO:0046872">
    <property type="term" value="F:metal ion binding"/>
    <property type="evidence" value="ECO:0007669"/>
    <property type="project" value="UniProtKB-KW"/>
</dbReference>
<dbReference type="InterPro" id="IPR017896">
    <property type="entry name" value="4Fe4S_Fe-S-bd"/>
</dbReference>
<keyword evidence="2" id="KW-0479">Metal-binding</keyword>
<protein>
    <recommendedName>
        <fullName evidence="6">4Fe-4S ferredoxin-type domain-containing protein</fullName>
    </recommendedName>
</protein>
<dbReference type="Proteomes" id="UP000178082">
    <property type="component" value="Unassembled WGS sequence"/>
</dbReference>
<evidence type="ECO:0000259" key="6">
    <source>
        <dbReference type="PROSITE" id="PS51379"/>
    </source>
</evidence>
<dbReference type="InterPro" id="IPR009051">
    <property type="entry name" value="Helical_ferredxn"/>
</dbReference>
<dbReference type="InterPro" id="IPR017900">
    <property type="entry name" value="4Fe4S_Fe_S_CS"/>
</dbReference>
<accession>A0A1F7SIP3</accession>
<proteinExistence type="predicted"/>
<dbReference type="InterPro" id="IPR051460">
    <property type="entry name" value="HdrC_iron-sulfur_subunit"/>
</dbReference>
<dbReference type="Gene3D" id="1.10.1060.10">
    <property type="entry name" value="Alpha-helical ferredoxin"/>
    <property type="match status" value="1"/>
</dbReference>
<evidence type="ECO:0000313" key="8">
    <source>
        <dbReference type="Proteomes" id="UP000178082"/>
    </source>
</evidence>
<dbReference type="SUPFAM" id="SSF46548">
    <property type="entry name" value="alpha-helical ferredoxin"/>
    <property type="match status" value="1"/>
</dbReference>